<evidence type="ECO:0000313" key="3">
    <source>
        <dbReference type="EMBL" id="MBB6327445.1"/>
    </source>
</evidence>
<dbReference type="SUPFAM" id="SSF52172">
    <property type="entry name" value="CheY-like"/>
    <property type="match status" value="1"/>
</dbReference>
<dbReference type="PROSITE" id="PS50110">
    <property type="entry name" value="RESPONSE_REGULATORY"/>
    <property type="match status" value="1"/>
</dbReference>
<reference evidence="3 4" key="1">
    <citation type="submission" date="2020-08" db="EMBL/GenBank/DDBJ databases">
        <title>Genomic Encyclopedia of Type Strains, Phase IV (KMG-IV): sequencing the most valuable type-strain genomes for metagenomic binning, comparative biology and taxonomic classification.</title>
        <authorList>
            <person name="Goeker M."/>
        </authorList>
    </citation>
    <scope>NUCLEOTIDE SEQUENCE [LARGE SCALE GENOMIC DNA]</scope>
    <source>
        <strain evidence="3 4">DSM 102044</strain>
    </source>
</reference>
<dbReference type="RefSeq" id="WP_184496273.1">
    <property type="nucleotide sequence ID" value="NZ_JACIJO010000003.1"/>
</dbReference>
<accession>A0A841MYA9</accession>
<evidence type="ECO:0000259" key="2">
    <source>
        <dbReference type="PROSITE" id="PS50110"/>
    </source>
</evidence>
<dbReference type="Gene3D" id="3.40.50.2300">
    <property type="match status" value="1"/>
</dbReference>
<dbReference type="SMART" id="SM00448">
    <property type="entry name" value="REC"/>
    <property type="match status" value="1"/>
</dbReference>
<organism evidence="3 4">
    <name type="scientific">Algoriphagus iocasae</name>
    <dbReference type="NCBI Taxonomy" id="1836499"/>
    <lineage>
        <taxon>Bacteria</taxon>
        <taxon>Pseudomonadati</taxon>
        <taxon>Bacteroidota</taxon>
        <taxon>Cytophagia</taxon>
        <taxon>Cytophagales</taxon>
        <taxon>Cyclobacteriaceae</taxon>
        <taxon>Algoriphagus</taxon>
    </lineage>
</organism>
<comment type="caution">
    <text evidence="3">The sequence shown here is derived from an EMBL/GenBank/DDBJ whole genome shotgun (WGS) entry which is preliminary data.</text>
</comment>
<evidence type="ECO:0000313" key="4">
    <source>
        <dbReference type="Proteomes" id="UP000588604"/>
    </source>
</evidence>
<name>A0A841MYA9_9BACT</name>
<sequence length="125" mass="14229">MTAPNEFRIVSIDDDKIQHILLKKRVLLIDSSAQVFPFEEPTSAMDFLGSNKTDLIFLDLNFPGISGWDLLQKLKEITDAPVVVLTGNISREEQEKISEFPQAIRLLEKPISNDHLSEIFEFLKS</sequence>
<keyword evidence="4" id="KW-1185">Reference proteome</keyword>
<dbReference type="PANTHER" id="PTHR44520:SF2">
    <property type="entry name" value="RESPONSE REGULATOR RCP1"/>
    <property type="match status" value="1"/>
</dbReference>
<feature type="modified residue" description="4-aspartylphosphate" evidence="1">
    <location>
        <position position="59"/>
    </location>
</feature>
<evidence type="ECO:0000256" key="1">
    <source>
        <dbReference type="PROSITE-ProRule" id="PRU00169"/>
    </source>
</evidence>
<dbReference type="EMBL" id="JACIJO010000003">
    <property type="protein sequence ID" value="MBB6327445.1"/>
    <property type="molecule type" value="Genomic_DNA"/>
</dbReference>
<gene>
    <name evidence="3" type="ORF">FHS59_003088</name>
</gene>
<proteinExistence type="predicted"/>
<dbReference type="InterPro" id="IPR052893">
    <property type="entry name" value="TCS_response_regulator"/>
</dbReference>
<keyword evidence="1" id="KW-0597">Phosphoprotein</keyword>
<dbReference type="GO" id="GO:0000160">
    <property type="term" value="P:phosphorelay signal transduction system"/>
    <property type="evidence" value="ECO:0007669"/>
    <property type="project" value="InterPro"/>
</dbReference>
<feature type="domain" description="Response regulatory" evidence="2">
    <location>
        <begin position="8"/>
        <end position="124"/>
    </location>
</feature>
<dbReference type="AlphaFoldDB" id="A0A841MYA9"/>
<dbReference type="InterPro" id="IPR011006">
    <property type="entry name" value="CheY-like_superfamily"/>
</dbReference>
<dbReference type="PANTHER" id="PTHR44520">
    <property type="entry name" value="RESPONSE REGULATOR RCP1-RELATED"/>
    <property type="match status" value="1"/>
</dbReference>
<dbReference type="CDD" id="cd00156">
    <property type="entry name" value="REC"/>
    <property type="match status" value="1"/>
</dbReference>
<dbReference type="Proteomes" id="UP000588604">
    <property type="component" value="Unassembled WGS sequence"/>
</dbReference>
<protein>
    <submittedName>
        <fullName evidence="3">CheY-like chemotaxis protein</fullName>
    </submittedName>
</protein>
<dbReference type="InterPro" id="IPR001789">
    <property type="entry name" value="Sig_transdc_resp-reg_receiver"/>
</dbReference>
<dbReference type="Pfam" id="PF00072">
    <property type="entry name" value="Response_reg"/>
    <property type="match status" value="1"/>
</dbReference>